<reference evidence="2" key="1">
    <citation type="journal article" date="2020" name="mSystems">
        <title>Genome- and Community-Level Interaction Insights into Carbon Utilization and Element Cycling Functions of Hydrothermarchaeota in Hydrothermal Sediment.</title>
        <authorList>
            <person name="Zhou Z."/>
            <person name="Liu Y."/>
            <person name="Xu W."/>
            <person name="Pan J."/>
            <person name="Luo Z.H."/>
            <person name="Li M."/>
        </authorList>
    </citation>
    <scope>NUCLEOTIDE SEQUENCE [LARGE SCALE GENOMIC DNA]</scope>
    <source>
        <strain evidence="2">SpSt-464</strain>
    </source>
</reference>
<dbReference type="EMBL" id="DSTT01000005">
    <property type="protein sequence ID" value="HFK23852.1"/>
    <property type="molecule type" value="Genomic_DNA"/>
</dbReference>
<gene>
    <name evidence="2" type="ORF">ENS15_04290</name>
</gene>
<organism evidence="2">
    <name type="scientific">candidate division WOR-3 bacterium</name>
    <dbReference type="NCBI Taxonomy" id="2052148"/>
    <lineage>
        <taxon>Bacteria</taxon>
        <taxon>Bacteria division WOR-3</taxon>
    </lineage>
</organism>
<evidence type="ECO:0000313" key="2">
    <source>
        <dbReference type="EMBL" id="HFK23852.1"/>
    </source>
</evidence>
<comment type="caution">
    <text evidence="2">The sequence shown here is derived from an EMBL/GenBank/DDBJ whole genome shotgun (WGS) entry which is preliminary data.</text>
</comment>
<dbReference type="CDD" id="cd03801">
    <property type="entry name" value="GT4_PimA-like"/>
    <property type="match status" value="1"/>
</dbReference>
<dbReference type="AlphaFoldDB" id="A0A7C3J6G3"/>
<dbReference type="PANTHER" id="PTHR45947">
    <property type="entry name" value="SULFOQUINOVOSYL TRANSFERASE SQD2"/>
    <property type="match status" value="1"/>
</dbReference>
<accession>A0A7C3J6G3</accession>
<dbReference type="Gene3D" id="3.40.50.2000">
    <property type="entry name" value="Glycogen Phosphorylase B"/>
    <property type="match status" value="2"/>
</dbReference>
<proteinExistence type="predicted"/>
<sequence>MKILVVGHMHSNPQNREVFQMLMEEHEVKIIYPKKWIGEFEEKYFDENGFKKLKVPFTKNGYIPFLKEKEEYDLLWIDEEPYLPQTYFILKNVRYKKAILRGAQNIFKRDFFRNILYGFVKKRVDLFVGVGEGSKDVLEKIFNKESKIVPLHVPDDFFLNEDKNFSNDKLTLGFAGRLEESKGVTLLIELLKNLKFDFKIKIAGKGRYEKFLIDFLKSSKIEYQFLGFVEHEKMKDFYKDVDIFLNLSKDTPSWKEQQGRTILEAMASKCVVISTKSFDIEKNYKGSAIIVDYDKDEIIKNLNQLFEKREKLYEISELGNRKARSFSRFEILKILIGIIEEYVKPFIC</sequence>
<dbReference type="SUPFAM" id="SSF53756">
    <property type="entry name" value="UDP-Glycosyltransferase/glycogen phosphorylase"/>
    <property type="match status" value="1"/>
</dbReference>
<evidence type="ECO:0000259" key="1">
    <source>
        <dbReference type="Pfam" id="PF00534"/>
    </source>
</evidence>
<dbReference type="Pfam" id="PF00534">
    <property type="entry name" value="Glycos_transf_1"/>
    <property type="match status" value="1"/>
</dbReference>
<dbReference type="InterPro" id="IPR001296">
    <property type="entry name" value="Glyco_trans_1"/>
</dbReference>
<name>A0A7C3J6G3_UNCW3</name>
<protein>
    <submittedName>
        <fullName evidence="2">Glycosyltransferase</fullName>
    </submittedName>
</protein>
<dbReference type="GO" id="GO:0016757">
    <property type="term" value="F:glycosyltransferase activity"/>
    <property type="evidence" value="ECO:0007669"/>
    <property type="project" value="InterPro"/>
</dbReference>
<feature type="domain" description="Glycosyl transferase family 1" evidence="1">
    <location>
        <begin position="161"/>
        <end position="317"/>
    </location>
</feature>
<dbReference type="InterPro" id="IPR050194">
    <property type="entry name" value="Glycosyltransferase_grp1"/>
</dbReference>
<keyword evidence="2" id="KW-0808">Transferase</keyword>
<dbReference type="PANTHER" id="PTHR45947:SF3">
    <property type="entry name" value="SULFOQUINOVOSYL TRANSFERASE SQD2"/>
    <property type="match status" value="1"/>
</dbReference>